<feature type="active site" description="Proton acceptor; for dehydratase activity" evidence="12">
    <location>
        <position position="2146"/>
    </location>
</feature>
<gene>
    <name evidence="17" type="primary">pksN_2</name>
    <name evidence="17" type="ORF">ENSA7_66260</name>
</gene>
<keyword evidence="9" id="KW-0443">Lipid metabolism</keyword>
<comment type="pathway">
    <text evidence="2">Antibiotic biosynthesis.</text>
</comment>
<feature type="active site" description="Proton donor; for dehydratase activity" evidence="12">
    <location>
        <position position="901"/>
    </location>
</feature>
<dbReference type="SMART" id="SM00826">
    <property type="entry name" value="PKS_DH"/>
    <property type="match status" value="3"/>
</dbReference>
<feature type="region of interest" description="Disordered" evidence="13">
    <location>
        <begin position="2385"/>
        <end position="2407"/>
    </location>
</feature>
<dbReference type="InterPro" id="IPR020841">
    <property type="entry name" value="PKS_Beta-ketoAc_synthase_dom"/>
</dbReference>
<dbReference type="Gene3D" id="3.40.50.720">
    <property type="entry name" value="NAD(P)-binding Rossmann-like Domain"/>
    <property type="match status" value="3"/>
</dbReference>
<dbReference type="Pfam" id="PF08659">
    <property type="entry name" value="KR"/>
    <property type="match status" value="3"/>
</dbReference>
<evidence type="ECO:0000256" key="1">
    <source>
        <dbReference type="ARBA" id="ARBA00004496"/>
    </source>
</evidence>
<dbReference type="InterPro" id="IPR014030">
    <property type="entry name" value="Ketoacyl_synth_N"/>
</dbReference>
<dbReference type="Pfam" id="PF14765">
    <property type="entry name" value="PS-DH"/>
    <property type="match status" value="3"/>
</dbReference>
<feature type="domain" description="PKS/mFAS DH" evidence="16">
    <location>
        <begin position="713"/>
        <end position="984"/>
    </location>
</feature>
<dbReference type="GO" id="GO:0004312">
    <property type="term" value="F:fatty acid synthase activity"/>
    <property type="evidence" value="ECO:0007669"/>
    <property type="project" value="TreeGrafter"/>
</dbReference>
<evidence type="ECO:0000259" key="15">
    <source>
        <dbReference type="PROSITE" id="PS52004"/>
    </source>
</evidence>
<dbReference type="Pfam" id="PF00109">
    <property type="entry name" value="ketoacyl-synt"/>
    <property type="match status" value="3"/>
</dbReference>
<feature type="region of interest" description="N-terminal hotdog fold" evidence="12">
    <location>
        <begin position="2117"/>
        <end position="2234"/>
    </location>
</feature>
<feature type="region of interest" description="N-terminal hotdog fold" evidence="12">
    <location>
        <begin position="3646"/>
        <end position="3761"/>
    </location>
</feature>
<evidence type="ECO:0000256" key="3">
    <source>
        <dbReference type="ARBA" id="ARBA00022450"/>
    </source>
</evidence>
<dbReference type="Pfam" id="PF22621">
    <property type="entry name" value="CurL-like_PKS_C"/>
    <property type="match status" value="1"/>
</dbReference>
<feature type="region of interest" description="Disordered" evidence="13">
    <location>
        <begin position="1500"/>
        <end position="1520"/>
    </location>
</feature>
<feature type="compositionally biased region" description="Low complexity" evidence="13">
    <location>
        <begin position="4877"/>
        <end position="4886"/>
    </location>
</feature>
<evidence type="ECO:0000256" key="2">
    <source>
        <dbReference type="ARBA" id="ARBA00004792"/>
    </source>
</evidence>
<dbReference type="Proteomes" id="UP000238823">
    <property type="component" value="Unassembled WGS sequence"/>
</dbReference>
<dbReference type="Pfam" id="PF21089">
    <property type="entry name" value="PKS_DH_N"/>
    <property type="match status" value="3"/>
</dbReference>
<dbReference type="Gene3D" id="3.10.129.110">
    <property type="entry name" value="Polyketide synthase dehydratase"/>
    <property type="match status" value="3"/>
</dbReference>
<evidence type="ECO:0000256" key="11">
    <source>
        <dbReference type="ARBA" id="ARBA00054155"/>
    </source>
</evidence>
<dbReference type="InterPro" id="IPR020807">
    <property type="entry name" value="PKS_DH"/>
</dbReference>
<dbReference type="InterPro" id="IPR049552">
    <property type="entry name" value="PKS_DH_N"/>
</dbReference>
<feature type="active site" description="Proton acceptor; for dehydratase activity" evidence="12">
    <location>
        <position position="742"/>
    </location>
</feature>
<dbReference type="PROSITE" id="PS00606">
    <property type="entry name" value="KS3_1"/>
    <property type="match status" value="2"/>
</dbReference>
<evidence type="ECO:0000256" key="4">
    <source>
        <dbReference type="ARBA" id="ARBA00022490"/>
    </source>
</evidence>
<proteinExistence type="predicted"/>
<dbReference type="SUPFAM" id="SSF53335">
    <property type="entry name" value="S-adenosyl-L-methionine-dependent methyltransferases"/>
    <property type="match status" value="1"/>
</dbReference>
<dbReference type="GO" id="GO:0006633">
    <property type="term" value="P:fatty acid biosynthetic process"/>
    <property type="evidence" value="ECO:0007669"/>
    <property type="project" value="InterPro"/>
</dbReference>
<dbReference type="SMART" id="SM00822">
    <property type="entry name" value="PKS_KR"/>
    <property type="match status" value="3"/>
</dbReference>
<dbReference type="PANTHER" id="PTHR43775:SF37">
    <property type="entry name" value="SI:DKEY-61P9.11"/>
    <property type="match status" value="1"/>
</dbReference>
<dbReference type="GO" id="GO:0031177">
    <property type="term" value="F:phosphopantetheine binding"/>
    <property type="evidence" value="ECO:0007669"/>
    <property type="project" value="InterPro"/>
</dbReference>
<dbReference type="SUPFAM" id="SSF47336">
    <property type="entry name" value="ACP-like"/>
    <property type="match status" value="3"/>
</dbReference>
<dbReference type="Pfam" id="PF00550">
    <property type="entry name" value="PP-binding"/>
    <property type="match status" value="3"/>
</dbReference>
<feature type="region of interest" description="C-terminal hotdog fold" evidence="12">
    <location>
        <begin position="3774"/>
        <end position="3911"/>
    </location>
</feature>
<feature type="region of interest" description="Disordered" evidence="13">
    <location>
        <begin position="2991"/>
        <end position="3034"/>
    </location>
</feature>
<evidence type="ECO:0000256" key="10">
    <source>
        <dbReference type="ARBA" id="ARBA00023268"/>
    </source>
</evidence>
<feature type="domain" description="PKS/mFAS DH" evidence="16">
    <location>
        <begin position="3646"/>
        <end position="3911"/>
    </location>
</feature>
<dbReference type="RefSeq" id="WP_106093459.1">
    <property type="nucleotide sequence ID" value="NZ_PVNL01000127.1"/>
</dbReference>
<dbReference type="InterPro" id="IPR029063">
    <property type="entry name" value="SAM-dependent_MTases_sf"/>
</dbReference>
<evidence type="ECO:0000256" key="7">
    <source>
        <dbReference type="ARBA" id="ARBA00022737"/>
    </source>
</evidence>
<feature type="compositionally biased region" description="Low complexity" evidence="13">
    <location>
        <begin position="4911"/>
        <end position="4924"/>
    </location>
</feature>
<dbReference type="EC" id="2.3.1.-" evidence="17"/>
<feature type="region of interest" description="Disordered" evidence="13">
    <location>
        <begin position="4874"/>
        <end position="4930"/>
    </location>
</feature>
<dbReference type="Gene3D" id="3.40.47.10">
    <property type="match status" value="3"/>
</dbReference>
<dbReference type="InterPro" id="IPR014031">
    <property type="entry name" value="Ketoacyl_synth_C"/>
</dbReference>
<dbReference type="EMBL" id="PVNL01000127">
    <property type="protein sequence ID" value="PRP97914.1"/>
    <property type="molecule type" value="Genomic_DNA"/>
</dbReference>
<dbReference type="InterPro" id="IPR009081">
    <property type="entry name" value="PP-bd_ACP"/>
</dbReference>
<evidence type="ECO:0000256" key="9">
    <source>
        <dbReference type="ARBA" id="ARBA00023098"/>
    </source>
</evidence>
<dbReference type="GO" id="GO:0004315">
    <property type="term" value="F:3-oxoacyl-[acyl-carrier-protein] synthase activity"/>
    <property type="evidence" value="ECO:0007669"/>
    <property type="project" value="InterPro"/>
</dbReference>
<dbReference type="InterPro" id="IPR049900">
    <property type="entry name" value="PKS_mFAS_DH"/>
</dbReference>
<dbReference type="InterPro" id="IPR013217">
    <property type="entry name" value="Methyltransf_12"/>
</dbReference>
<dbReference type="InterPro" id="IPR018201">
    <property type="entry name" value="Ketoacyl_synth_AS"/>
</dbReference>
<sequence>MTRADDPRPVADSDVAIVGMAGRFPGADDVEGLWELLSNGREGITHFDRERLAAAGVPAARLDDPAYVPAHGEISGVELFDTAYFELTPVEAELTDPQHRLLLTTGHAALEHAGYDPGRFPGLISVYAGAAINTYLQQRVLPAVDQTSTSNHFAVMVGNDKDFLATRLSYKLDLRGPSYTVQTACSTSLVAIHLACQGLINGECDMALAGGVTVKLPQTSGYLYEEGTILAKDGHVRTFDAEASGTVLGNGVGVVVLKLLADAIADRDSIYAVIKGTATNNDGSSKVSFAAPGAAGQAAVIREAQAVAGVSPRSISYVEAHGTATRLGDPVEVSALTKAFRHETQDTGFCAIGSIKSNLGHLDAAAGVAGVIKTALMMQRQTLVPTLNYRAPNPAINFDASPFWVSTERKPWACEGPRRAGVSSFGIGGTNAHAILEEAPPPAATGPSRATQIFVLSARTPSALAVAAAQLADDLEARDEAALADVAYTLAIGRRAHEHRLACVASTRAELVAALRGADSSRAPGDGALAVVTPNALADAAKLAASLADAEPSFAAHHGAALEAGAATHGEQGQGFALAYAVVRSWRDWGLRPAAIHGQGPLALGVSCALGGLTLAEAVARLAGGRQGAIAGPGVVARDRDDAVEGTALRVEAGCLAGLAQAWAGGAEVDWDAYFGDERRGRVPLPTYPFEGRRCWLAAPEHADQGGARGALHPMLDANVSTLAGVAYRSERSGAEFYLADHRVDGEPVMPAVAYLELARAAGELALGQPVELRDVSFTRVLGFAGGERALTVVLDPIDPVDGGADFEVEVEGQAYASGELHPAGADAREPTPLAGEGAGWTELSHAECYATLVACGLDYGPRMRALAELKVGEREAVGRLELPDAGALGGQTVLEPALLDGALHALVVLLARVYGEPRSCLPLTVGKLEVFAPVVGSCRAHVRVVDRGERTARASFELIGADGQVCARGSELVVRVGERAARAGLLVRRWQPCAPADGPARVPLAGVVVASSPARREALAAALRDQGVSAVSQIADPSELASAPPLILVDEPEVETLLHLAQRLVELGISAAKRIVVVHRHDARGPSSDRAALGAFARTLRVEHPKLHMQVVGLAPNVDEREALGVELGHGDEEIELRYADAGRTAPRLVPAPAARPAPLRDGGVYLISGAGGLARLVARWLLGRVDARVVLLSRSAVVLDAEPGLSHRRVDVGDAAAVAAVVAELRAELGPIRGVVHTAGVLRDGFALTKTLADLRAVAAPKIAGLAALRTATADDQLDFLVSFSSIAAQIGSAGQTDYAYANAWLEAEAERSPGLRTIAWPMWAEGGMRQTADAAADIAARSGFAVVPTRAGLELLEDALGGDGAVLAAYGDLDRIVEQVPARAKSKAGERGPVEGAAKRSLEAAALELLRELLAKATGLAPAELDAEAGFERLGIDSLMITKLNRELDRRFTGLSKTLFFEYANLAELAEYFATDHAAELEHGASPVTVAPVAASARRPAAAPARPARRRRTSAAAEGALAEPGAVAIIGVAGRYPEADDLDAFWANLRDGRDCITEIPAQRWDHGRWYDADPATLGRAHTRWGGFLGHVDRFDPLFFGISPRHAELMDPQERLFLQTAWHAIEDAGYRRNALAGQPVGVYVGVMYGEYQFHGALDLLRGGRPLTSSSFATIANRVSYALDLTGPSFALDTMCSSSLTAIHLACASLRRGETSLAIAGGVNVSIHPYKYAFLSQGRFLSSDGRCRSFGEGGDGYVPGEGVGAVLLKPYAQARADGDRILGLIRGSALNHGGRTNGYTVPNPRAQARAIETAMAEAGLGPADIDYVEAHGTGTSLGDPIEIAGLSRAYGRAAEPEPRQWAIGSVKSNVGHLESAAGIAGLTKVLLQLRHEALAPSLHAAELNPNIDFERVPFVVQRELGAWARGARTRRAGLSSFGAGGSNAHLVIEEAPEPELEADRPAAEQRVDKPVLFVLSARDDDRLRAYASAAADFIEAERVPLDALCYTLQIGREPLERRLAIVTREGAELVALLRRYAAGGELPELPELVGVGGDLGDAGRRWLDAAEVDWAAHHAGAGLRRVRAPLYPFAEERYWIPFDADLGLDLGPDLGPARLHPLIDANESTVAQLRFRKTLRPDESLVRDHVIEGQPLVAGAATLELARAAVELADPGRAHALREVVWGRPIVVLGAERTVYAGLVPAGDRLGFELYSEGEGGRVTHARGQAVAVEHERERPAAVQLAAVRARATWTRAGAAVAADYVDAGFAYGPSFEVIEELWCGPNEALVRLAGAEAEPGLALPPALLDGALRACHWVGRQAPPRRGELAIPFSLGGLELFEPLPPSCWAHAISVGRAGEVERFELTICDGEGRVLARLTEFAGRLPGASAEPQPQSQPRALPASSEDEGGPRFYAPSWAPAPIAAAGREAATLVLVGASVSVELAIRDLDSWAWVICVDDPAALRSRQAELAAAGPLDVVFVAGLGQASTLAATSEGLAAVTDELEPCCFAVLELLRAAEAGELRGPVRCVVVHAGDGDQSRPELGALAGFARSTGAGLARFELLSLGVDVELPERTLAEAVHAELRAGGRASGHELRLSSSGTREQRTLEPVVEPASAARGPAPTLREGAVYVVTGARGAIGRVLCEHLARRYRAKLVLLGRSSAEAEVAALERLGGRALAVQADVSKPGELAAALDAARRHFGAIHGVFHLAGSADDSRASAGDRARFAAVLAAKTRGLALLDQLTRTDALELFVVFSSLSSLIGDFGAASYATANRFADLYIERRASWARADERRGRSLALAWPLWSVGGVDELVTSAERAAYERRSGMGALDAQQGLALFEAALAMDRAWLVPAWGRVESLDAALSPARAARASREAPTNQQATSQQATSQQAASPRPPAGDPSRATRRRLVLHLSEVLSTVLKLAPGRLDSRVPLEDYGMDSVLVMESNALLERDFPGLRGTVFFEFRSVDELAGHLLEAHAEAVAERFADPQSPQPSPQPSSQPHAPSPAAVAPLARASAEPRTASEANTDEPVAIIGLAGRYPKARDLDEFWANLLAGRDCVTEIPSERWDVDALFDADPTAPGHSYGRWGGFLDEVAAFDSLFFQISPKQARAMDPQERLFLETAWSALENAGYSASSLPAPRFGGQGRDVGVFVGVMWGDYAVLAAEESVRGNPQVVLANRSSIANQVSYFGDFRGPSVVVDTACSASLVAVHQACESLRRSECSYAIAGGVNVSVHPDKYVHLSRKTMLSPDGRCRAFGADANGYVPGEGVGAVVLKRLSEAVRDGDTIHAVIRSTAVNHGGRTSGFTVPNPHAQQALVEQALASAGIDARTIGCVEAHGTGTSLGDPIEHTGLAQAFAKHTDELGFCALGSVKSTIGHLEGAAGIAGLTKVALQLREGVLLPTLHAERLNPIIDFSSSPFRVQREAAPWPVGRDAAGRQVPRRAAVSSFGAGGTNAHVIVEEYLAPVEAHATPRPELMLLSARDEDRLRSYAAAIGAALERHAERGLPGGLADVGYTLRVGREPLTERLAFVASDLASAAATFAAFGRGEGRADVVHGPVPARPPLADMLTASTGGAEFLAAQIHAGNLELLARMWVSGVSLDWTEVDNLERGRERGPKRVPLPTYPFERVRHWIERGSGSARPLAIEAAPEQARVWRRQLDISEPVLRDHVVDGRAILPGVGHLDLVAEACGGLDGRVFADVRWLRPLSLAIDGGLGQCEVELDGRGYELRGPSGELCSKGRLIDGGARPPALAVERLQGALERGPAGPGFYAMLAGMGLHYGPFFRRVEQLWVGDHEVLARLGPATVEADHALHPGVLDAALHSFAAVLVRARSAQARPLLPFAVDRVELFGPVPTRGWVHVRETGPARCELSLADSNGTVQVRFVGLSYREAKFGASASDTAISCRPRWIARPAEDRAEPVKRVLLVGQGLDGALAVGIERAHGGAELERLELGAGGFAAASLDARLAELAAPELVYFIAPTGPAAIEDRAALRGWMDRTVVALFELVRALDRRGVVAGGLRLKVVTTDVYPFTAGEPSCPWSAGLVGLAMVLAKELPSLDVGLVDVRSTEHPEVAAQVVAEPSRPRTAPVCLRGGARWERVLERVELDHAEVPLRRGGVYMIIGGLGTVGRDTCRYLAERYAAKLVIVGRSSLDAGRRAQLAELEAAGAELRYLALDATDPAAIARAVDEAKQAFGALHGVIHAAMVLVKQVARELDVAQLRAALESKADSTWALLSALRREPLDFALFYSSGVAFEGNHGQAGYAAGCTFADALALDMADRVGFPIRVLNLGYWHAGGDRERERVLERLAAAGIRPLSARQGMAAVERLLAGPLRQILTVDADAHILSNLGVAAGPGLERLATGPGLARLPAPELRFDRSPSDPQLDAHLRACAEGEALCVELLAAVLARAGLFAALERRPRRVELGPALGVVEDHAALFELQLDGLVAAGYLAVEGELVGVGPNRPRAEQELGRALEHLAARQASVAALVGLSRECLVAMPGILVGEVNAMALLFPGGSPERVAALYGGDPLTEICNREVARVVVAEVEARRAIAPEARVRVLEVGAGTGGTSAPVLAALAAHADAVEYVFTDVSRAFVSKGRARFGPSHGFARFEVLDIEGELEAQGLEFGTYDVVIGANVFHATRRLAHTVTQAKRLLRRGGVLVLNEGTRHQHQLAQIFGLTPGWWLFMDPDHRIPGSPLATARQWRDLLASSGFEAIVARAPTTATGPAFQSLIVGRSDGLVSRPERSARPEPVATHAAREGAAPRTPAGEAGSRAPTQRRAGTLEQVTAVFAQVLEMTPAQLDPDLTFENYGVDSLVVLELTRGLEAIYGALPATLLFERITMRQVADWLAERADPGPGRRPAAPEAREVGTGPVLAPTLSPPPSPPPSNAEAPSAAPTPSNAEAERLLTSLPDSVVDALLSELLSGRDSILEEIQR</sequence>
<feature type="compositionally biased region" description="Pro residues" evidence="13">
    <location>
        <begin position="4901"/>
        <end position="4910"/>
    </location>
</feature>
<dbReference type="FunFam" id="3.40.47.10:FF:000019">
    <property type="entry name" value="Polyketide synthase type I"/>
    <property type="match status" value="2"/>
</dbReference>
<keyword evidence="5" id="KW-0597">Phosphoprotein</keyword>
<feature type="region of interest" description="Disordered" evidence="13">
    <location>
        <begin position="4761"/>
        <end position="4802"/>
    </location>
</feature>
<dbReference type="InterPro" id="IPR036736">
    <property type="entry name" value="ACP-like_sf"/>
</dbReference>
<dbReference type="InterPro" id="IPR042104">
    <property type="entry name" value="PKS_dehydratase_sf"/>
</dbReference>
<feature type="region of interest" description="C-terminal hotdog fold" evidence="12">
    <location>
        <begin position="839"/>
        <end position="984"/>
    </location>
</feature>
<evidence type="ECO:0000256" key="6">
    <source>
        <dbReference type="ARBA" id="ARBA00022679"/>
    </source>
</evidence>
<name>A0A2S9XYI0_9BACT</name>
<feature type="active site" description="Proton donor; for dehydratase activity" evidence="12">
    <location>
        <position position="3831"/>
    </location>
</feature>
<feature type="active site" description="Proton acceptor; for dehydratase activity" evidence="12">
    <location>
        <position position="3681"/>
    </location>
</feature>
<reference evidence="17 18" key="1">
    <citation type="submission" date="2018-03" db="EMBL/GenBank/DDBJ databases">
        <title>Draft Genome Sequences of the Obligatory Marine Myxobacteria Enhygromyxa salina SWB007.</title>
        <authorList>
            <person name="Poehlein A."/>
            <person name="Moghaddam J.A."/>
            <person name="Harms H."/>
            <person name="Alanjari M."/>
            <person name="Koenig G.M."/>
            <person name="Daniel R."/>
            <person name="Schaeberle T.F."/>
        </authorList>
    </citation>
    <scope>NUCLEOTIDE SEQUENCE [LARGE SCALE GENOMIC DNA]</scope>
    <source>
        <strain evidence="17 18">SWB007</strain>
    </source>
</reference>
<dbReference type="PANTHER" id="PTHR43775">
    <property type="entry name" value="FATTY ACID SYNTHASE"/>
    <property type="match status" value="1"/>
</dbReference>
<dbReference type="Pfam" id="PF02801">
    <property type="entry name" value="Ketoacyl-synt_C"/>
    <property type="match status" value="3"/>
</dbReference>
<dbReference type="GO" id="GO:0005737">
    <property type="term" value="C:cytoplasm"/>
    <property type="evidence" value="ECO:0007669"/>
    <property type="project" value="UniProtKB-SubCell"/>
</dbReference>
<dbReference type="Pfam" id="PF08242">
    <property type="entry name" value="Methyltransf_12"/>
    <property type="match status" value="1"/>
</dbReference>
<evidence type="ECO:0000256" key="5">
    <source>
        <dbReference type="ARBA" id="ARBA00022553"/>
    </source>
</evidence>
<dbReference type="SMART" id="SM01294">
    <property type="entry name" value="PKS_PP_betabranch"/>
    <property type="match status" value="1"/>
</dbReference>
<dbReference type="SMART" id="SM00825">
    <property type="entry name" value="PKS_KS"/>
    <property type="match status" value="3"/>
</dbReference>
<keyword evidence="7" id="KW-0677">Repeat</keyword>
<feature type="domain" description="Carrier" evidence="14">
    <location>
        <begin position="4799"/>
        <end position="4875"/>
    </location>
</feature>
<organism evidence="17 18">
    <name type="scientific">Enhygromyxa salina</name>
    <dbReference type="NCBI Taxonomy" id="215803"/>
    <lineage>
        <taxon>Bacteria</taxon>
        <taxon>Pseudomonadati</taxon>
        <taxon>Myxococcota</taxon>
        <taxon>Polyangia</taxon>
        <taxon>Nannocystales</taxon>
        <taxon>Nannocystaceae</taxon>
        <taxon>Enhygromyxa</taxon>
    </lineage>
</organism>
<keyword evidence="17" id="KW-0012">Acyltransferase</keyword>
<dbReference type="CDD" id="cd00833">
    <property type="entry name" value="PKS"/>
    <property type="match status" value="3"/>
</dbReference>
<feature type="region of interest" description="N-terminal hotdog fold" evidence="12">
    <location>
        <begin position="713"/>
        <end position="828"/>
    </location>
</feature>
<keyword evidence="8" id="KW-0276">Fatty acid metabolism</keyword>
<evidence type="ECO:0000259" key="16">
    <source>
        <dbReference type="PROSITE" id="PS52019"/>
    </source>
</evidence>
<dbReference type="InterPro" id="IPR020806">
    <property type="entry name" value="PKS_PP-bd"/>
</dbReference>
<comment type="subcellular location">
    <subcellularLocation>
        <location evidence="1">Cytoplasm</location>
    </subcellularLocation>
</comment>
<dbReference type="Gene3D" id="3.40.50.150">
    <property type="entry name" value="Vaccinia Virus protein VP39"/>
    <property type="match status" value="1"/>
</dbReference>
<keyword evidence="4" id="KW-0963">Cytoplasm</keyword>
<feature type="domain" description="Ketosynthase family 3 (KS3)" evidence="15">
    <location>
        <begin position="1527"/>
        <end position="1951"/>
    </location>
</feature>
<feature type="region of interest" description="Disordered" evidence="13">
    <location>
        <begin position="2592"/>
        <end position="2621"/>
    </location>
</feature>
<evidence type="ECO:0000313" key="17">
    <source>
        <dbReference type="EMBL" id="PRP97914.1"/>
    </source>
</evidence>
<feature type="active site" description="Proton donor; for dehydratase activity" evidence="12">
    <location>
        <position position="2307"/>
    </location>
</feature>
<feature type="compositionally biased region" description="Low complexity" evidence="13">
    <location>
        <begin position="2872"/>
        <end position="2898"/>
    </location>
</feature>
<dbReference type="SMART" id="SM00823">
    <property type="entry name" value="PKS_PP"/>
    <property type="match status" value="3"/>
</dbReference>
<dbReference type="InterPro" id="IPR050091">
    <property type="entry name" value="PKS_NRPS_Biosynth_Enz"/>
</dbReference>
<dbReference type="PROSITE" id="PS52004">
    <property type="entry name" value="KS3_2"/>
    <property type="match status" value="3"/>
</dbReference>
<feature type="region of interest" description="Disordered" evidence="13">
    <location>
        <begin position="2872"/>
        <end position="2909"/>
    </location>
</feature>
<dbReference type="SUPFAM" id="SSF53901">
    <property type="entry name" value="Thiolase-like"/>
    <property type="match status" value="3"/>
</dbReference>
<evidence type="ECO:0000259" key="14">
    <source>
        <dbReference type="PROSITE" id="PS50075"/>
    </source>
</evidence>
<feature type="domain" description="Carrier" evidence="14">
    <location>
        <begin position="1407"/>
        <end position="1480"/>
    </location>
</feature>
<dbReference type="InterPro" id="IPR016039">
    <property type="entry name" value="Thiolase-like"/>
</dbReference>
<dbReference type="InterPro" id="IPR057326">
    <property type="entry name" value="KR_dom"/>
</dbReference>
<dbReference type="InterPro" id="IPR049551">
    <property type="entry name" value="PKS_DH_C"/>
</dbReference>
<dbReference type="PROSITE" id="PS52019">
    <property type="entry name" value="PKS_MFAS_DH"/>
    <property type="match status" value="3"/>
</dbReference>
<dbReference type="OrthoDB" id="5477879at2"/>
<comment type="caution">
    <text evidence="17">The sequence shown here is derived from an EMBL/GenBank/DDBJ whole genome shotgun (WGS) entry which is preliminary data.</text>
</comment>
<dbReference type="InterPro" id="IPR036291">
    <property type="entry name" value="NAD(P)-bd_dom_sf"/>
</dbReference>
<comment type="function">
    <text evidence="11">Involved in production of the polyketide antibiotic thailandamide.</text>
</comment>
<dbReference type="Gene3D" id="3.30.70.3290">
    <property type="match status" value="1"/>
</dbReference>
<dbReference type="Gene3D" id="1.10.1200.10">
    <property type="entry name" value="ACP-like"/>
    <property type="match status" value="3"/>
</dbReference>
<protein>
    <submittedName>
        <fullName evidence="17">Polyketide synthase PksN</fullName>
        <ecNumber evidence="17">2.3.1.-</ecNumber>
    </submittedName>
</protein>
<dbReference type="InterPro" id="IPR054514">
    <property type="entry name" value="RhiE-like_linker"/>
</dbReference>
<dbReference type="Pfam" id="PF22336">
    <property type="entry name" value="RhiE-like_linker"/>
    <property type="match status" value="2"/>
</dbReference>
<feature type="compositionally biased region" description="Low complexity" evidence="13">
    <location>
        <begin position="3007"/>
        <end position="3027"/>
    </location>
</feature>
<feature type="compositionally biased region" description="Low complexity" evidence="13">
    <location>
        <begin position="1500"/>
        <end position="1509"/>
    </location>
</feature>
<dbReference type="SUPFAM" id="SSF51735">
    <property type="entry name" value="NAD(P)-binding Rossmann-fold domains"/>
    <property type="match status" value="5"/>
</dbReference>
<feature type="domain" description="PKS/mFAS DH" evidence="16">
    <location>
        <begin position="2117"/>
        <end position="2391"/>
    </location>
</feature>
<dbReference type="PROSITE" id="PS50075">
    <property type="entry name" value="CARRIER"/>
    <property type="match status" value="2"/>
</dbReference>
<evidence type="ECO:0000256" key="8">
    <source>
        <dbReference type="ARBA" id="ARBA00022832"/>
    </source>
</evidence>
<feature type="region of interest" description="C-terminal hotdog fold" evidence="12">
    <location>
        <begin position="2250"/>
        <end position="2391"/>
    </location>
</feature>
<feature type="domain" description="Ketosynthase family 3 (KS3)" evidence="15">
    <location>
        <begin position="12"/>
        <end position="438"/>
    </location>
</feature>
<dbReference type="InterPro" id="IPR013968">
    <property type="entry name" value="PKS_KR"/>
</dbReference>
<evidence type="ECO:0000313" key="18">
    <source>
        <dbReference type="Proteomes" id="UP000238823"/>
    </source>
</evidence>
<dbReference type="CDD" id="cd02440">
    <property type="entry name" value="AdoMet_MTases"/>
    <property type="match status" value="1"/>
</dbReference>
<evidence type="ECO:0000256" key="13">
    <source>
        <dbReference type="SAM" id="MobiDB-lite"/>
    </source>
</evidence>
<accession>A0A2S9XYI0</accession>
<keyword evidence="10" id="KW-0511">Multifunctional enzyme</keyword>
<dbReference type="FunFam" id="3.40.47.10:FF:000042">
    <property type="entry name" value="Polyketide synthase Pks13"/>
    <property type="match status" value="1"/>
</dbReference>
<dbReference type="Gene3D" id="1.10.1240.100">
    <property type="match status" value="3"/>
</dbReference>
<evidence type="ECO:0000256" key="12">
    <source>
        <dbReference type="PROSITE-ProRule" id="PRU01363"/>
    </source>
</evidence>
<keyword evidence="3" id="KW-0596">Phosphopantetheine</keyword>
<dbReference type="CDD" id="cd08953">
    <property type="entry name" value="KR_2_SDR_x"/>
    <property type="match status" value="2"/>
</dbReference>
<feature type="domain" description="Ketosynthase family 3 (KS3)" evidence="15">
    <location>
        <begin position="3036"/>
        <end position="3472"/>
    </location>
</feature>
<keyword evidence="6 17" id="KW-0808">Transferase</keyword>